<evidence type="ECO:0000256" key="6">
    <source>
        <dbReference type="ARBA" id="ARBA00022692"/>
    </source>
</evidence>
<comment type="similarity">
    <text evidence="2 17">Belongs to the UppP family.</text>
</comment>
<organism evidence="18 19">
    <name type="scientific">Streptomyces thermoalcalitolerans</name>
    <dbReference type="NCBI Taxonomy" id="65605"/>
    <lineage>
        <taxon>Bacteria</taxon>
        <taxon>Bacillati</taxon>
        <taxon>Actinomycetota</taxon>
        <taxon>Actinomycetes</taxon>
        <taxon>Kitasatosporales</taxon>
        <taxon>Streptomycetaceae</taxon>
        <taxon>Streptomyces</taxon>
    </lineage>
</organism>
<evidence type="ECO:0000256" key="11">
    <source>
        <dbReference type="ARBA" id="ARBA00023136"/>
    </source>
</evidence>
<keyword evidence="6 17" id="KW-0812">Transmembrane</keyword>
<protein>
    <recommendedName>
        <fullName evidence="4 17">Undecaprenyl-diphosphatase</fullName>
        <ecNumber evidence="3 17">3.6.1.27</ecNumber>
    </recommendedName>
    <alternativeName>
        <fullName evidence="15 17">Bacitracin resistance protein</fullName>
    </alternativeName>
    <alternativeName>
        <fullName evidence="14 17">Undecaprenyl pyrophosphate phosphatase</fullName>
    </alternativeName>
</protein>
<keyword evidence="9 17" id="KW-0573">Peptidoglycan synthesis</keyword>
<evidence type="ECO:0000256" key="7">
    <source>
        <dbReference type="ARBA" id="ARBA00022801"/>
    </source>
</evidence>
<keyword evidence="5 17" id="KW-1003">Cell membrane</keyword>
<evidence type="ECO:0000256" key="1">
    <source>
        <dbReference type="ARBA" id="ARBA00004651"/>
    </source>
</evidence>
<feature type="transmembrane region" description="Helical" evidence="17">
    <location>
        <begin position="206"/>
        <end position="225"/>
    </location>
</feature>
<dbReference type="InterPro" id="IPR003824">
    <property type="entry name" value="UppP"/>
</dbReference>
<feature type="transmembrane region" description="Helical" evidence="17">
    <location>
        <begin position="271"/>
        <end position="290"/>
    </location>
</feature>
<comment type="caution">
    <text evidence="18">The sequence shown here is derived from an EMBL/GenBank/DDBJ whole genome shotgun (WGS) entry which is preliminary data.</text>
</comment>
<keyword evidence="7 17" id="KW-0378">Hydrolase</keyword>
<dbReference type="Pfam" id="PF02673">
    <property type="entry name" value="BacA"/>
    <property type="match status" value="1"/>
</dbReference>
<keyword evidence="10 17" id="KW-1133">Transmembrane helix</keyword>
<comment type="subcellular location">
    <subcellularLocation>
        <location evidence="1 17">Cell membrane</location>
        <topology evidence="1 17">Multi-pass membrane protein</topology>
    </subcellularLocation>
</comment>
<evidence type="ECO:0000256" key="8">
    <source>
        <dbReference type="ARBA" id="ARBA00022960"/>
    </source>
</evidence>
<keyword evidence="19" id="KW-1185">Reference proteome</keyword>
<comment type="catalytic activity">
    <reaction evidence="16 17">
        <text>di-trans,octa-cis-undecaprenyl diphosphate + H2O = di-trans,octa-cis-undecaprenyl phosphate + phosphate + H(+)</text>
        <dbReference type="Rhea" id="RHEA:28094"/>
        <dbReference type="ChEBI" id="CHEBI:15377"/>
        <dbReference type="ChEBI" id="CHEBI:15378"/>
        <dbReference type="ChEBI" id="CHEBI:43474"/>
        <dbReference type="ChEBI" id="CHEBI:58405"/>
        <dbReference type="ChEBI" id="CHEBI:60392"/>
        <dbReference type="EC" id="3.6.1.27"/>
    </reaction>
</comment>
<reference evidence="19" key="1">
    <citation type="journal article" date="2019" name="Int. J. Syst. Evol. Microbiol.">
        <title>The Global Catalogue of Microorganisms (GCM) 10K type strain sequencing project: providing services to taxonomists for standard genome sequencing and annotation.</title>
        <authorList>
            <consortium name="The Broad Institute Genomics Platform"/>
            <consortium name="The Broad Institute Genome Sequencing Center for Infectious Disease"/>
            <person name="Wu L."/>
            <person name="Ma J."/>
        </authorList>
    </citation>
    <scope>NUCLEOTIDE SEQUENCE [LARGE SCALE GENOMIC DNA]</scope>
    <source>
        <strain evidence="19">JCM 10673</strain>
    </source>
</reference>
<sequence length="292" mass="30960">MSIPLSIDIPELEPMSAISVGQAVVLGIVEGVTEFLPVSSTGHLKITQGLMGIPVDDTSVVGFTAVVQVGAIAAVLVYFFKDIVRIASAWFRGLADKEERCHHDCRFAWWIICATLPIVAVGLLAKPLIEGPLASLWVVAGSLIAGSGVMWYADRRGRHKRGEDDTGFKDAMLVGSSQILALLFPGFSRSGATMSTALLLDLDRVAATRLSFFLGLPALTGAGLYELKDALGTAEGALPLAVGTLVSFVVAYASIAWLLKFVARHSFNAFVLYRVVIGVLLFGLLGTGVIEA</sequence>
<evidence type="ECO:0000256" key="15">
    <source>
        <dbReference type="ARBA" id="ARBA00032932"/>
    </source>
</evidence>
<proteinExistence type="inferred from homology"/>
<keyword evidence="13 17" id="KW-0961">Cell wall biogenesis/degradation</keyword>
<evidence type="ECO:0000313" key="18">
    <source>
        <dbReference type="EMBL" id="GAA0909382.1"/>
    </source>
</evidence>
<evidence type="ECO:0000313" key="19">
    <source>
        <dbReference type="Proteomes" id="UP001501005"/>
    </source>
</evidence>
<keyword evidence="11 17" id="KW-0472">Membrane</keyword>
<feature type="transmembrane region" description="Helical" evidence="17">
    <location>
        <begin position="60"/>
        <end position="80"/>
    </location>
</feature>
<comment type="miscellaneous">
    <text evidence="17">Bacitracin is thought to be involved in the inhibition of peptidoglycan synthesis by sequestering undecaprenyl diphosphate, thereby reducing the pool of lipid carrier available.</text>
</comment>
<evidence type="ECO:0000256" key="16">
    <source>
        <dbReference type="ARBA" id="ARBA00047594"/>
    </source>
</evidence>
<dbReference type="PANTHER" id="PTHR30622:SF3">
    <property type="entry name" value="UNDECAPRENYL-DIPHOSPHATASE"/>
    <property type="match status" value="1"/>
</dbReference>
<evidence type="ECO:0000256" key="12">
    <source>
        <dbReference type="ARBA" id="ARBA00023251"/>
    </source>
</evidence>
<dbReference type="EMBL" id="BAAAHG010000010">
    <property type="protein sequence ID" value="GAA0909382.1"/>
    <property type="molecule type" value="Genomic_DNA"/>
</dbReference>
<evidence type="ECO:0000256" key="5">
    <source>
        <dbReference type="ARBA" id="ARBA00022475"/>
    </source>
</evidence>
<evidence type="ECO:0000256" key="2">
    <source>
        <dbReference type="ARBA" id="ARBA00010621"/>
    </source>
</evidence>
<dbReference type="EC" id="3.6.1.27" evidence="3 17"/>
<keyword evidence="8 17" id="KW-0133">Cell shape</keyword>
<dbReference type="Proteomes" id="UP001501005">
    <property type="component" value="Unassembled WGS sequence"/>
</dbReference>
<feature type="transmembrane region" description="Helical" evidence="17">
    <location>
        <begin position="107"/>
        <end position="129"/>
    </location>
</feature>
<keyword evidence="12 17" id="KW-0046">Antibiotic resistance</keyword>
<dbReference type="HAMAP" id="MF_01006">
    <property type="entry name" value="Undec_diphosphatase"/>
    <property type="match status" value="1"/>
</dbReference>
<feature type="transmembrane region" description="Helical" evidence="17">
    <location>
        <begin position="237"/>
        <end position="259"/>
    </location>
</feature>
<evidence type="ECO:0000256" key="4">
    <source>
        <dbReference type="ARBA" id="ARBA00021581"/>
    </source>
</evidence>
<dbReference type="NCBIfam" id="NF001392">
    <property type="entry name" value="PRK00281.2-1"/>
    <property type="match status" value="1"/>
</dbReference>
<gene>
    <name evidence="17" type="primary">uppP</name>
    <name evidence="18" type="ORF">GCM10009549_17630</name>
</gene>
<evidence type="ECO:0000256" key="9">
    <source>
        <dbReference type="ARBA" id="ARBA00022984"/>
    </source>
</evidence>
<evidence type="ECO:0000256" key="10">
    <source>
        <dbReference type="ARBA" id="ARBA00022989"/>
    </source>
</evidence>
<evidence type="ECO:0000256" key="3">
    <source>
        <dbReference type="ARBA" id="ARBA00012374"/>
    </source>
</evidence>
<evidence type="ECO:0000256" key="13">
    <source>
        <dbReference type="ARBA" id="ARBA00023316"/>
    </source>
</evidence>
<evidence type="ECO:0000256" key="17">
    <source>
        <dbReference type="HAMAP-Rule" id="MF_01006"/>
    </source>
</evidence>
<accession>A0ABP3Z1D1</accession>
<evidence type="ECO:0000256" key="14">
    <source>
        <dbReference type="ARBA" id="ARBA00032707"/>
    </source>
</evidence>
<feature type="transmembrane region" description="Helical" evidence="17">
    <location>
        <begin position="135"/>
        <end position="153"/>
    </location>
</feature>
<dbReference type="NCBIfam" id="TIGR00753">
    <property type="entry name" value="undec_PP_bacA"/>
    <property type="match status" value="1"/>
</dbReference>
<dbReference type="PANTHER" id="PTHR30622">
    <property type="entry name" value="UNDECAPRENYL-DIPHOSPHATASE"/>
    <property type="match status" value="1"/>
</dbReference>
<comment type="function">
    <text evidence="17">Catalyzes the dephosphorylation of undecaprenyl diphosphate (UPP). Confers resistance to bacitracin.</text>
</comment>
<name>A0ABP3Z1D1_9ACTN</name>